<dbReference type="EMBL" id="JBHSZI010000001">
    <property type="protein sequence ID" value="MFC7058014.1"/>
    <property type="molecule type" value="Genomic_DNA"/>
</dbReference>
<feature type="transmembrane region" description="Helical" evidence="11">
    <location>
        <begin position="129"/>
        <end position="148"/>
    </location>
</feature>
<feature type="transmembrane region" description="Helical" evidence="11">
    <location>
        <begin position="12"/>
        <end position="34"/>
    </location>
</feature>
<dbReference type="InterPro" id="IPR050324">
    <property type="entry name" value="CDP-alcohol_PTase-I"/>
</dbReference>
<dbReference type="PANTHER" id="PTHR14269">
    <property type="entry name" value="CDP-DIACYLGLYCEROL--GLYCEROL-3-PHOSPHATE 3-PHOSPHATIDYLTRANSFERASE-RELATED"/>
    <property type="match status" value="1"/>
</dbReference>
<evidence type="ECO:0000256" key="6">
    <source>
        <dbReference type="ARBA" id="ARBA00023098"/>
    </source>
</evidence>
<keyword evidence="6" id="KW-0443">Lipid metabolism</keyword>
<evidence type="ECO:0000256" key="10">
    <source>
        <dbReference type="RuleBase" id="RU003750"/>
    </source>
</evidence>
<evidence type="ECO:0000256" key="11">
    <source>
        <dbReference type="SAM" id="Phobius"/>
    </source>
</evidence>
<dbReference type="RefSeq" id="WP_382184826.1">
    <property type="nucleotide sequence ID" value="NZ_JBHSZI010000001.1"/>
</dbReference>
<keyword evidence="2" id="KW-0444">Lipid biosynthesis</keyword>
<feature type="transmembrane region" description="Helical" evidence="11">
    <location>
        <begin position="154"/>
        <end position="173"/>
    </location>
</feature>
<evidence type="ECO:0000256" key="7">
    <source>
        <dbReference type="ARBA" id="ARBA00023136"/>
    </source>
</evidence>
<comment type="similarity">
    <text evidence="10">Belongs to the CDP-alcohol phosphatidyltransferase class-I family.</text>
</comment>
<dbReference type="GO" id="GO:0016020">
    <property type="term" value="C:membrane"/>
    <property type="evidence" value="ECO:0007669"/>
    <property type="project" value="UniProtKB-SubCell"/>
</dbReference>
<evidence type="ECO:0000256" key="4">
    <source>
        <dbReference type="ARBA" id="ARBA00022692"/>
    </source>
</evidence>
<evidence type="ECO:0000313" key="13">
    <source>
        <dbReference type="Proteomes" id="UP001596445"/>
    </source>
</evidence>
<dbReference type="AlphaFoldDB" id="A0ABD5W323"/>
<sequence length="255" mass="28366">MDIDWRERADEIWTVPNLVTVARLPLFLVLVAVLDTLWQYPVFALIVATDGLDGWLARRLDQATELGAVLDPAFDKLVALLLVAVLFPRTDLGFEYLALFFARDGFILLLGLSTPLLAMEPEDIRASRLGKAVTNLQFVAMVAMLVPHTPATQASMWLVGSISAFAVADYVVYAGREMTVRGFLSAAEKQPSSTPLSFCCSCCLSASFSSTNYRRRSTHSLKNVCGLGVKPARAARLDRRRRRQRRRDGRCQELL</sequence>
<accession>A0ABD5W323</accession>
<evidence type="ECO:0000256" key="2">
    <source>
        <dbReference type="ARBA" id="ARBA00022516"/>
    </source>
</evidence>
<dbReference type="InterPro" id="IPR000462">
    <property type="entry name" value="CDP-OH_P_trans"/>
</dbReference>
<gene>
    <name evidence="12" type="ORF">ACFQQG_07310</name>
</gene>
<comment type="caution">
    <text evidence="12">The sequence shown here is derived from an EMBL/GenBank/DDBJ whole genome shotgun (WGS) entry which is preliminary data.</text>
</comment>
<dbReference type="PANTHER" id="PTHR14269:SF11">
    <property type="entry name" value="CDP-DIACYLGLYCEROL--GLYCEROL-3-PHOSPHATE 3-PHOSPHATIDYLTRANSFERASE"/>
    <property type="match status" value="1"/>
</dbReference>
<keyword evidence="9" id="KW-1208">Phospholipid metabolism</keyword>
<dbReference type="InterPro" id="IPR048254">
    <property type="entry name" value="CDP_ALCOHOL_P_TRANSF_CS"/>
</dbReference>
<dbReference type="PROSITE" id="PS00379">
    <property type="entry name" value="CDP_ALCOHOL_P_TRANSF"/>
    <property type="match status" value="1"/>
</dbReference>
<evidence type="ECO:0000256" key="3">
    <source>
        <dbReference type="ARBA" id="ARBA00022679"/>
    </source>
</evidence>
<keyword evidence="4 11" id="KW-0812">Transmembrane</keyword>
<evidence type="ECO:0000256" key="8">
    <source>
        <dbReference type="ARBA" id="ARBA00023209"/>
    </source>
</evidence>
<evidence type="ECO:0000256" key="1">
    <source>
        <dbReference type="ARBA" id="ARBA00004141"/>
    </source>
</evidence>
<name>A0ABD5W323_9EURY</name>
<keyword evidence="13" id="KW-1185">Reference proteome</keyword>
<dbReference type="GO" id="GO:0016740">
    <property type="term" value="F:transferase activity"/>
    <property type="evidence" value="ECO:0007669"/>
    <property type="project" value="UniProtKB-KW"/>
</dbReference>
<dbReference type="Gene3D" id="1.20.120.1760">
    <property type="match status" value="1"/>
</dbReference>
<keyword evidence="3 10" id="KW-0808">Transferase</keyword>
<feature type="transmembrane region" description="Helical" evidence="11">
    <location>
        <begin position="96"/>
        <end position="117"/>
    </location>
</feature>
<proteinExistence type="inferred from homology"/>
<dbReference type="GO" id="GO:0008654">
    <property type="term" value="P:phospholipid biosynthetic process"/>
    <property type="evidence" value="ECO:0007669"/>
    <property type="project" value="UniProtKB-KW"/>
</dbReference>
<organism evidence="12 13">
    <name type="scientific">Halovenus salina</name>
    <dbReference type="NCBI Taxonomy" id="1510225"/>
    <lineage>
        <taxon>Archaea</taxon>
        <taxon>Methanobacteriati</taxon>
        <taxon>Methanobacteriota</taxon>
        <taxon>Stenosarchaea group</taxon>
        <taxon>Halobacteria</taxon>
        <taxon>Halobacteriales</taxon>
        <taxon>Haloarculaceae</taxon>
        <taxon>Halovenus</taxon>
    </lineage>
</organism>
<evidence type="ECO:0000256" key="9">
    <source>
        <dbReference type="ARBA" id="ARBA00023264"/>
    </source>
</evidence>
<protein>
    <submittedName>
        <fullName evidence="12">CDP-alcohol phosphatidyltransferase family protein</fullName>
        <ecNumber evidence="12">2.7.8.-</ecNumber>
    </submittedName>
</protein>
<dbReference type="Pfam" id="PF01066">
    <property type="entry name" value="CDP-OH_P_transf"/>
    <property type="match status" value="1"/>
</dbReference>
<evidence type="ECO:0000313" key="12">
    <source>
        <dbReference type="EMBL" id="MFC7058014.1"/>
    </source>
</evidence>
<keyword evidence="5 11" id="KW-1133">Transmembrane helix</keyword>
<reference evidence="12 13" key="1">
    <citation type="journal article" date="2019" name="Int. J. Syst. Evol. Microbiol.">
        <title>The Global Catalogue of Microorganisms (GCM) 10K type strain sequencing project: providing services to taxonomists for standard genome sequencing and annotation.</title>
        <authorList>
            <consortium name="The Broad Institute Genomics Platform"/>
            <consortium name="The Broad Institute Genome Sequencing Center for Infectious Disease"/>
            <person name="Wu L."/>
            <person name="Ma J."/>
        </authorList>
    </citation>
    <scope>NUCLEOTIDE SEQUENCE [LARGE SCALE GENOMIC DNA]</scope>
    <source>
        <strain evidence="12 13">JCM 30072</strain>
    </source>
</reference>
<keyword evidence="7 11" id="KW-0472">Membrane</keyword>
<comment type="subcellular location">
    <subcellularLocation>
        <location evidence="1">Membrane</location>
        <topology evidence="1">Multi-pass membrane protein</topology>
    </subcellularLocation>
</comment>
<keyword evidence="8" id="KW-0594">Phospholipid biosynthesis</keyword>
<dbReference type="EC" id="2.7.8.-" evidence="12"/>
<dbReference type="Proteomes" id="UP001596445">
    <property type="component" value="Unassembled WGS sequence"/>
</dbReference>
<dbReference type="InterPro" id="IPR043130">
    <property type="entry name" value="CDP-OH_PTrfase_TM_dom"/>
</dbReference>
<evidence type="ECO:0000256" key="5">
    <source>
        <dbReference type="ARBA" id="ARBA00022989"/>
    </source>
</evidence>